<proteinExistence type="predicted"/>
<evidence type="ECO:0000313" key="3">
    <source>
        <dbReference type="EMBL" id="GAA1867815.1"/>
    </source>
</evidence>
<protein>
    <submittedName>
        <fullName evidence="3">Histidine triad nucleotide-binding protein</fullName>
    </submittedName>
</protein>
<dbReference type="InterPro" id="IPR001310">
    <property type="entry name" value="Histidine_triad_HIT"/>
</dbReference>
<dbReference type="EMBL" id="BAAANL010000005">
    <property type="protein sequence ID" value="GAA1867815.1"/>
    <property type="molecule type" value="Genomic_DNA"/>
</dbReference>
<dbReference type="Gene3D" id="3.30.428.10">
    <property type="entry name" value="HIT-like"/>
    <property type="match status" value="1"/>
</dbReference>
<dbReference type="Pfam" id="PF01230">
    <property type="entry name" value="HIT"/>
    <property type="match status" value="1"/>
</dbReference>
<evidence type="ECO:0000259" key="2">
    <source>
        <dbReference type="PROSITE" id="PS51084"/>
    </source>
</evidence>
<evidence type="ECO:0000256" key="1">
    <source>
        <dbReference type="PROSITE-ProRule" id="PRU00464"/>
    </source>
</evidence>
<reference evidence="3 4" key="1">
    <citation type="journal article" date="2019" name="Int. J. Syst. Evol. Microbiol.">
        <title>The Global Catalogue of Microorganisms (GCM) 10K type strain sequencing project: providing services to taxonomists for standard genome sequencing and annotation.</title>
        <authorList>
            <consortium name="The Broad Institute Genomics Platform"/>
            <consortium name="The Broad Institute Genome Sequencing Center for Infectious Disease"/>
            <person name="Wu L."/>
            <person name="Ma J."/>
        </authorList>
    </citation>
    <scope>NUCLEOTIDE SEQUENCE [LARGE SCALE GENOMIC DNA]</scope>
    <source>
        <strain evidence="3 4">JCM 14326</strain>
    </source>
</reference>
<organism evidence="3 4">
    <name type="scientific">Myceligenerans crystallogenes</name>
    <dbReference type="NCBI Taxonomy" id="316335"/>
    <lineage>
        <taxon>Bacteria</taxon>
        <taxon>Bacillati</taxon>
        <taxon>Actinomycetota</taxon>
        <taxon>Actinomycetes</taxon>
        <taxon>Micrococcales</taxon>
        <taxon>Promicromonosporaceae</taxon>
        <taxon>Myceligenerans</taxon>
    </lineage>
</organism>
<dbReference type="SUPFAM" id="SSF54197">
    <property type="entry name" value="HIT-like"/>
    <property type="match status" value="1"/>
</dbReference>
<dbReference type="InterPro" id="IPR011146">
    <property type="entry name" value="HIT-like"/>
</dbReference>
<dbReference type="RefSeq" id="WP_344103890.1">
    <property type="nucleotide sequence ID" value="NZ_BAAANL010000005.1"/>
</dbReference>
<dbReference type="PROSITE" id="PS51084">
    <property type="entry name" value="HIT_2"/>
    <property type="match status" value="1"/>
</dbReference>
<dbReference type="Proteomes" id="UP001501094">
    <property type="component" value="Unassembled WGS sequence"/>
</dbReference>
<dbReference type="InterPro" id="IPR036265">
    <property type="entry name" value="HIT-like_sf"/>
</dbReference>
<feature type="short sequence motif" description="Histidine triad motif" evidence="1">
    <location>
        <begin position="112"/>
        <end position="116"/>
    </location>
</feature>
<gene>
    <name evidence="3" type="ORF">GCM10009751_27810</name>
</gene>
<name>A0ABN2NKH5_9MICO</name>
<dbReference type="CDD" id="cd01276">
    <property type="entry name" value="PKCI_related"/>
    <property type="match status" value="1"/>
</dbReference>
<comment type="caution">
    <text evidence="3">The sequence shown here is derived from an EMBL/GenBank/DDBJ whole genome shotgun (WGS) entry which is preliminary data.</text>
</comment>
<feature type="domain" description="HIT" evidence="2">
    <location>
        <begin position="21"/>
        <end position="126"/>
    </location>
</feature>
<accession>A0ABN2NKH5</accession>
<dbReference type="PANTHER" id="PTHR23089">
    <property type="entry name" value="HISTIDINE TRIAD HIT PROTEIN"/>
    <property type="match status" value="1"/>
</dbReference>
<sequence>MASTESSTTAGTASPAGADCLFCKIIGGEIPADLVAESATTVAFKDINPKAPVHVLVVPRAHHADVSALAGSDPMVLADVVALADQVASDLADGQYRLIWNVGPKAGQTIFHAHAHVLAGTQLGGF</sequence>
<keyword evidence="4" id="KW-1185">Reference proteome</keyword>
<evidence type="ECO:0000313" key="4">
    <source>
        <dbReference type="Proteomes" id="UP001501094"/>
    </source>
</evidence>
<dbReference type="PRINTS" id="PR00332">
    <property type="entry name" value="HISTRIAD"/>
</dbReference>